<gene>
    <name evidence="1" type="ORF">EUGRSUZ_L03680</name>
</gene>
<keyword evidence="2" id="KW-1185">Reference proteome</keyword>
<dbReference type="Proteomes" id="UP000030711">
    <property type="component" value="Unassembled WGS sequence"/>
</dbReference>
<evidence type="ECO:0000313" key="2">
    <source>
        <dbReference type="Proteomes" id="UP000030711"/>
    </source>
</evidence>
<dbReference type="EMBL" id="MU852415">
    <property type="protein sequence ID" value="KAK2630941.1"/>
    <property type="molecule type" value="Genomic_DNA"/>
</dbReference>
<dbReference type="AlphaFoldDB" id="A0AAD9T7W7"/>
<dbReference type="Gene3D" id="2.70.40.10">
    <property type="match status" value="1"/>
</dbReference>
<evidence type="ECO:0000313" key="1">
    <source>
        <dbReference type="EMBL" id="KAK2630941.1"/>
    </source>
</evidence>
<reference evidence="1 2" key="1">
    <citation type="journal article" date="2014" name="Nature">
        <title>The genome of Eucalyptus grandis.</title>
        <authorList>
            <person name="Myburg A.A."/>
            <person name="Grattapaglia D."/>
            <person name="Tuskan G.A."/>
            <person name="Hellsten U."/>
            <person name="Hayes R.D."/>
            <person name="Grimwood J."/>
            <person name="Jenkins J."/>
            <person name="Lindquist E."/>
            <person name="Tice H."/>
            <person name="Bauer D."/>
            <person name="Goodstein D.M."/>
            <person name="Dubchak I."/>
            <person name="Poliakov A."/>
            <person name="Mizrachi E."/>
            <person name="Kullan A.R."/>
            <person name="Hussey S.G."/>
            <person name="Pinard D."/>
            <person name="van der Merwe K."/>
            <person name="Singh P."/>
            <person name="van Jaarsveld I."/>
            <person name="Silva-Junior O.B."/>
            <person name="Togawa R.C."/>
            <person name="Pappas M.R."/>
            <person name="Faria D.A."/>
            <person name="Sansaloni C.P."/>
            <person name="Petroli C.D."/>
            <person name="Yang X."/>
            <person name="Ranjan P."/>
            <person name="Tschaplinski T.J."/>
            <person name="Ye C.Y."/>
            <person name="Li T."/>
            <person name="Sterck L."/>
            <person name="Vanneste K."/>
            <person name="Murat F."/>
            <person name="Soler M."/>
            <person name="Clemente H.S."/>
            <person name="Saidi N."/>
            <person name="Cassan-Wang H."/>
            <person name="Dunand C."/>
            <person name="Hefer C.A."/>
            <person name="Bornberg-Bauer E."/>
            <person name="Kersting A.R."/>
            <person name="Vining K."/>
            <person name="Amarasinghe V."/>
            <person name="Ranik M."/>
            <person name="Naithani S."/>
            <person name="Elser J."/>
            <person name="Boyd A.E."/>
            <person name="Liston A."/>
            <person name="Spatafora J.W."/>
            <person name="Dharmwardhana P."/>
            <person name="Raja R."/>
            <person name="Sullivan C."/>
            <person name="Romanel E."/>
            <person name="Alves-Ferreira M."/>
            <person name="Kulheim C."/>
            <person name="Foley W."/>
            <person name="Carocha V."/>
            <person name="Paiva J."/>
            <person name="Kudrna D."/>
            <person name="Brommonschenkel S.H."/>
            <person name="Pasquali G."/>
            <person name="Byrne M."/>
            <person name="Rigault P."/>
            <person name="Tibbits J."/>
            <person name="Spokevicius A."/>
            <person name="Jones R.C."/>
            <person name="Steane D.A."/>
            <person name="Vaillancourt R.E."/>
            <person name="Potts B.M."/>
            <person name="Joubert F."/>
            <person name="Barry K."/>
            <person name="Pappas G.J."/>
            <person name="Strauss S.H."/>
            <person name="Jaiswal P."/>
            <person name="Grima-Pettenati J."/>
            <person name="Salse J."/>
            <person name="Van de Peer Y."/>
            <person name="Rokhsar D.S."/>
            <person name="Schmutz J."/>
        </authorList>
    </citation>
    <scope>NUCLEOTIDE SEQUENCE [LARGE SCALE GENOMIC DNA]</scope>
    <source>
        <strain evidence="2">cv. BRASUZ1</strain>
        <tissue evidence="1">Leaf extractions</tissue>
    </source>
</reference>
<sequence length="110" mass="12022">MASCLAREPLSREAALPARATPPLSACYELRRASSSVHVEKSRWFLNVGFSVCELKTARLRREVPARGKALVPTDLSIAIPEGTCAGVANVQLLISKHCLNTLFWMIDEG</sequence>
<name>A0AAD9T7W7_EUCGR</name>
<dbReference type="SUPFAM" id="SSF51283">
    <property type="entry name" value="dUTPase-like"/>
    <property type="match status" value="1"/>
</dbReference>
<comment type="caution">
    <text evidence="1">The sequence shown here is derived from an EMBL/GenBank/DDBJ whole genome shotgun (WGS) entry which is preliminary data.</text>
</comment>
<organism evidence="1 2">
    <name type="scientific">Eucalyptus grandis</name>
    <name type="common">Flooded gum</name>
    <dbReference type="NCBI Taxonomy" id="71139"/>
    <lineage>
        <taxon>Eukaryota</taxon>
        <taxon>Viridiplantae</taxon>
        <taxon>Streptophyta</taxon>
        <taxon>Embryophyta</taxon>
        <taxon>Tracheophyta</taxon>
        <taxon>Spermatophyta</taxon>
        <taxon>Magnoliopsida</taxon>
        <taxon>eudicotyledons</taxon>
        <taxon>Gunneridae</taxon>
        <taxon>Pentapetalae</taxon>
        <taxon>rosids</taxon>
        <taxon>malvids</taxon>
        <taxon>Myrtales</taxon>
        <taxon>Myrtaceae</taxon>
        <taxon>Myrtoideae</taxon>
        <taxon>Eucalypteae</taxon>
        <taxon>Eucalyptus</taxon>
    </lineage>
</organism>
<proteinExistence type="predicted"/>
<dbReference type="InterPro" id="IPR036157">
    <property type="entry name" value="dUTPase-like_sf"/>
</dbReference>
<accession>A0AAD9T7W7</accession>
<protein>
    <submittedName>
        <fullName evidence="1">Uncharacterized protein</fullName>
    </submittedName>
</protein>